<dbReference type="Proteomes" id="UP000010799">
    <property type="component" value="Chromosome"/>
</dbReference>
<dbReference type="GO" id="GO:0006865">
    <property type="term" value="P:amino acid transport"/>
    <property type="evidence" value="ECO:0007669"/>
    <property type="project" value="TreeGrafter"/>
</dbReference>
<dbReference type="AlphaFoldDB" id="L0EVC3"/>
<evidence type="ECO:0000256" key="4">
    <source>
        <dbReference type="RuleBase" id="RU003744"/>
    </source>
</evidence>
<dbReference type="SMART" id="SM00062">
    <property type="entry name" value="PBPb"/>
    <property type="match status" value="1"/>
</dbReference>
<feature type="domain" description="Solute-binding protein family 3/N-terminal" evidence="5">
    <location>
        <begin position="42"/>
        <end position="271"/>
    </location>
</feature>
<sequence>MIFSNRNYTYLTKIIISILFLWAFIIEHASASMLDVIKNRGFIKCGVSTGVPGFSQPDSSGNWKGFDVDFCKAIAAAIFNNPSKVKYLPLSTIERFIALQSGDVDILSRNTTYTLSRNTSLHLSFHPITYYDGQGFLVKKKLNIKSALELSDVSICTWSGTTDQLNASDYFKSHNIAYKIFAYDKEEEAISAYEGDRCDVYTTDQSALYTSRLTLKKPDEHIILPEIISKEPLAPAVLENDTQWINIISWVHFALVNAEEFGITKENVDKMLNSDEPAIKRFLGREPRSNLGSGLGLTEDWAYRIIKSVGNYGEIFESNLGSGSPFKIPRNYNNLWKKGGLQYAPPVL</sequence>
<evidence type="ECO:0000256" key="2">
    <source>
        <dbReference type="ARBA" id="ARBA00022448"/>
    </source>
</evidence>
<proteinExistence type="inferred from homology"/>
<dbReference type="InterPro" id="IPR001638">
    <property type="entry name" value="Solute-binding_3/MltF_N"/>
</dbReference>
<dbReference type="SUPFAM" id="SSF53850">
    <property type="entry name" value="Periplasmic binding protein-like II"/>
    <property type="match status" value="1"/>
</dbReference>
<gene>
    <name evidence="6" type="ordered locus">B488_06060</name>
</gene>
<comment type="similarity">
    <text evidence="1 4">Belongs to the bacterial solute-binding protein 3 family.</text>
</comment>
<dbReference type="Pfam" id="PF00497">
    <property type="entry name" value="SBP_bac_3"/>
    <property type="match status" value="1"/>
</dbReference>
<dbReference type="STRING" id="1215343.B488_06060"/>
<dbReference type="RefSeq" id="WP_015273025.1">
    <property type="nucleotide sequence ID" value="NC_019907.1"/>
</dbReference>
<reference evidence="6 7" key="1">
    <citation type="journal article" date="2012" name="Stand. Genomic Sci.">
        <title>Complete genome sequence of Liberibacter crescens BT-1.</title>
        <authorList>
            <person name="Leonard M.T."/>
            <person name="Fagen J.R."/>
            <person name="Davis-Richardson A.G."/>
            <person name="Davis M.J."/>
            <person name="Triplett E.W."/>
        </authorList>
    </citation>
    <scope>NUCLEOTIDE SEQUENCE [LARGE SCALE GENOMIC DNA]</scope>
    <source>
        <strain evidence="6 7">BT-1</strain>
    </source>
</reference>
<name>L0EVC3_LIBCB</name>
<organism evidence="6 7">
    <name type="scientific">Liberibacter crescens (strain BT-1)</name>
    <dbReference type="NCBI Taxonomy" id="1215343"/>
    <lineage>
        <taxon>Bacteria</taxon>
        <taxon>Pseudomonadati</taxon>
        <taxon>Pseudomonadota</taxon>
        <taxon>Alphaproteobacteria</taxon>
        <taxon>Hyphomicrobiales</taxon>
        <taxon>Rhizobiaceae</taxon>
        <taxon>Liberibacter</taxon>
    </lineage>
</organism>
<dbReference type="HOGENOM" id="CLU_019602_3_2_5"/>
<evidence type="ECO:0000313" key="7">
    <source>
        <dbReference type="Proteomes" id="UP000010799"/>
    </source>
</evidence>
<dbReference type="Gene3D" id="3.40.190.10">
    <property type="entry name" value="Periplasmic binding protein-like II"/>
    <property type="match status" value="2"/>
</dbReference>
<evidence type="ECO:0000259" key="5">
    <source>
        <dbReference type="SMART" id="SM00062"/>
    </source>
</evidence>
<dbReference type="KEGG" id="lcc:B488_06060"/>
<dbReference type="PATRIC" id="fig|1215343.11.peg.617"/>
<keyword evidence="7" id="KW-1185">Reference proteome</keyword>
<keyword evidence="3" id="KW-0732">Signal</keyword>
<dbReference type="PANTHER" id="PTHR30085:SF7">
    <property type="entry name" value="AMINO-ACID ABC TRANSPORTER-BINDING PROTEIN YHDW-RELATED"/>
    <property type="match status" value="1"/>
</dbReference>
<dbReference type="PROSITE" id="PS01039">
    <property type="entry name" value="SBP_BACTERIAL_3"/>
    <property type="match status" value="1"/>
</dbReference>
<dbReference type="InterPro" id="IPR051455">
    <property type="entry name" value="Bact_solute-bind_prot3"/>
</dbReference>
<dbReference type="InterPro" id="IPR018313">
    <property type="entry name" value="SBP_3_CS"/>
</dbReference>
<protein>
    <submittedName>
        <fullName evidence="6">Glutamate Aspartate periplasmic binding protein GltI</fullName>
    </submittedName>
</protein>
<keyword evidence="2" id="KW-0813">Transport</keyword>
<dbReference type="EMBL" id="CP003789">
    <property type="protein sequence ID" value="AGA64598.1"/>
    <property type="molecule type" value="Genomic_DNA"/>
</dbReference>
<evidence type="ECO:0000313" key="6">
    <source>
        <dbReference type="EMBL" id="AGA64598.1"/>
    </source>
</evidence>
<evidence type="ECO:0000256" key="3">
    <source>
        <dbReference type="ARBA" id="ARBA00022729"/>
    </source>
</evidence>
<accession>L0EVC3</accession>
<dbReference type="CDD" id="cd13692">
    <property type="entry name" value="PBP2_BztA"/>
    <property type="match status" value="1"/>
</dbReference>
<dbReference type="PANTHER" id="PTHR30085">
    <property type="entry name" value="AMINO ACID ABC TRANSPORTER PERMEASE"/>
    <property type="match status" value="1"/>
</dbReference>
<evidence type="ECO:0000256" key="1">
    <source>
        <dbReference type="ARBA" id="ARBA00010333"/>
    </source>
</evidence>
<dbReference type="eggNOG" id="COG0834">
    <property type="taxonomic scope" value="Bacteria"/>
</dbReference>